<reference evidence="2 3" key="1">
    <citation type="journal article" date="2019" name="G3 (Bethesda)">
        <title>Sequencing of a Wild Apple (Malus baccata) Genome Unravels the Differences Between Cultivated and Wild Apple Species Regarding Disease Resistance and Cold Tolerance.</title>
        <authorList>
            <person name="Chen X."/>
        </authorList>
    </citation>
    <scope>NUCLEOTIDE SEQUENCE [LARGE SCALE GENOMIC DNA]</scope>
    <source>
        <strain evidence="3">cv. Shandingzi</strain>
        <tissue evidence="2">Leaves</tissue>
    </source>
</reference>
<dbReference type="Proteomes" id="UP000315295">
    <property type="component" value="Unassembled WGS sequence"/>
</dbReference>
<protein>
    <submittedName>
        <fullName evidence="2">Uncharacterized protein</fullName>
    </submittedName>
</protein>
<keyword evidence="1" id="KW-0472">Membrane</keyword>
<sequence length="237" mass="26240">MNPFCLLEIFLPIPFVFFSSLSTFHFLLSFAEFVIFIYGAASTHQAPKMEQQQHAQFLNSSILDAKFLNELLAVTISILHVSYCGCCSHGGRLRLRPPSSMLLMRKGSMPLSGLKNGFGNSVTVFEVPVFGGVDREGCSFSLFCDFVSCLHSSIPNKTHNLDGVVTGQFSTWGAVLISKSNNSQFSTSLLLHVSRCKPCSPFLFGVDEMALNFPILIPFLWGADFIHADSILLFFFL</sequence>
<gene>
    <name evidence="2" type="ORF">C1H46_032786</name>
</gene>
<proteinExistence type="predicted"/>
<feature type="transmembrane region" description="Helical" evidence="1">
    <location>
        <begin position="15"/>
        <end position="41"/>
    </location>
</feature>
<comment type="caution">
    <text evidence="2">The sequence shown here is derived from an EMBL/GenBank/DDBJ whole genome shotgun (WGS) entry which is preliminary data.</text>
</comment>
<evidence type="ECO:0000256" key="1">
    <source>
        <dbReference type="SAM" id="Phobius"/>
    </source>
</evidence>
<name>A0A540L5L0_MALBA</name>
<accession>A0A540L5L0</accession>
<dbReference type="AlphaFoldDB" id="A0A540L5L0"/>
<evidence type="ECO:0000313" key="2">
    <source>
        <dbReference type="EMBL" id="TQD81629.1"/>
    </source>
</evidence>
<dbReference type="EMBL" id="VIEB01000757">
    <property type="protein sequence ID" value="TQD81629.1"/>
    <property type="molecule type" value="Genomic_DNA"/>
</dbReference>
<keyword evidence="1" id="KW-1133">Transmembrane helix</keyword>
<keyword evidence="1" id="KW-0812">Transmembrane</keyword>
<keyword evidence="3" id="KW-1185">Reference proteome</keyword>
<evidence type="ECO:0000313" key="3">
    <source>
        <dbReference type="Proteomes" id="UP000315295"/>
    </source>
</evidence>
<organism evidence="2 3">
    <name type="scientific">Malus baccata</name>
    <name type="common">Siberian crab apple</name>
    <name type="synonym">Pyrus baccata</name>
    <dbReference type="NCBI Taxonomy" id="106549"/>
    <lineage>
        <taxon>Eukaryota</taxon>
        <taxon>Viridiplantae</taxon>
        <taxon>Streptophyta</taxon>
        <taxon>Embryophyta</taxon>
        <taxon>Tracheophyta</taxon>
        <taxon>Spermatophyta</taxon>
        <taxon>Magnoliopsida</taxon>
        <taxon>eudicotyledons</taxon>
        <taxon>Gunneridae</taxon>
        <taxon>Pentapetalae</taxon>
        <taxon>rosids</taxon>
        <taxon>fabids</taxon>
        <taxon>Rosales</taxon>
        <taxon>Rosaceae</taxon>
        <taxon>Amygdaloideae</taxon>
        <taxon>Maleae</taxon>
        <taxon>Malus</taxon>
    </lineage>
</organism>